<keyword evidence="4" id="KW-1185">Reference proteome</keyword>
<evidence type="ECO:0000259" key="2">
    <source>
        <dbReference type="Pfam" id="PF01370"/>
    </source>
</evidence>
<accession>A0A2W2HD05</accession>
<dbReference type="SUPFAM" id="SSF51735">
    <property type="entry name" value="NAD(P)-binding Rossmann-fold domains"/>
    <property type="match status" value="1"/>
</dbReference>
<sequence length="312" mass="31905">MRTLITGGAGFIGSHLADAVAARGDAVTVVDNLATGRPARLGDGIDRRVIDVTDAAALTAVIEEMRPEVIYHLAAQIDVRASVADPAADAVINIGGTINVLTAARAAGARVVFASTGGALYGAQAAIPSSEDTLAEPEAPYGTAKLCAEQYLALFNRLYGTRHAALRLGNVYGPRQDPAGEAGVVSIFAGAFHAGRAPTVYGDGKATRDYVYVADVVAAFIAAGDAGLPGVWNIGTGQETSVLALTDKIAAAAGRPVEVVHAPARPGELQRSALDATAARRDLGWTARKSLEEGIAAVVAWVGDGQPDRTSA</sequence>
<name>A0A2W2HD05_9ACTN</name>
<dbReference type="PANTHER" id="PTHR43000">
    <property type="entry name" value="DTDP-D-GLUCOSE 4,6-DEHYDRATASE-RELATED"/>
    <property type="match status" value="1"/>
</dbReference>
<proteinExistence type="inferred from homology"/>
<dbReference type="InterPro" id="IPR001509">
    <property type="entry name" value="Epimerase_deHydtase"/>
</dbReference>
<evidence type="ECO:0000313" key="3">
    <source>
        <dbReference type="EMBL" id="PZG47468.1"/>
    </source>
</evidence>
<dbReference type="Gene3D" id="3.90.25.10">
    <property type="entry name" value="UDP-galactose 4-epimerase, domain 1"/>
    <property type="match status" value="1"/>
</dbReference>
<evidence type="ECO:0000313" key="4">
    <source>
        <dbReference type="Proteomes" id="UP000248544"/>
    </source>
</evidence>
<dbReference type="RefSeq" id="WP_111167504.1">
    <property type="nucleotide sequence ID" value="NZ_POUA01000086.1"/>
</dbReference>
<dbReference type="InterPro" id="IPR036291">
    <property type="entry name" value="NAD(P)-bd_dom_sf"/>
</dbReference>
<dbReference type="Gene3D" id="3.40.50.720">
    <property type="entry name" value="NAD(P)-binding Rossmann-like Domain"/>
    <property type="match status" value="1"/>
</dbReference>
<protein>
    <submittedName>
        <fullName evidence="3">UDP-glucose 4-epimerase</fullName>
    </submittedName>
</protein>
<comment type="similarity">
    <text evidence="1">Belongs to the NAD(P)-dependent epimerase/dehydratase family.</text>
</comment>
<reference evidence="3 4" key="1">
    <citation type="submission" date="2018-01" db="EMBL/GenBank/DDBJ databases">
        <title>Draft genome sequence of Sphaerisporangium sp. 7K107.</title>
        <authorList>
            <person name="Sahin N."/>
            <person name="Saygin H."/>
            <person name="Ay H."/>
        </authorList>
    </citation>
    <scope>NUCLEOTIDE SEQUENCE [LARGE SCALE GENOMIC DNA]</scope>
    <source>
        <strain evidence="3 4">7K107</strain>
    </source>
</reference>
<dbReference type="Proteomes" id="UP000248544">
    <property type="component" value="Unassembled WGS sequence"/>
</dbReference>
<organism evidence="3 4">
    <name type="scientific">Spongiactinospora gelatinilytica</name>
    <dbReference type="NCBI Taxonomy" id="2666298"/>
    <lineage>
        <taxon>Bacteria</taxon>
        <taxon>Bacillati</taxon>
        <taxon>Actinomycetota</taxon>
        <taxon>Actinomycetes</taxon>
        <taxon>Streptosporangiales</taxon>
        <taxon>Streptosporangiaceae</taxon>
        <taxon>Spongiactinospora</taxon>
    </lineage>
</organism>
<evidence type="ECO:0000256" key="1">
    <source>
        <dbReference type="ARBA" id="ARBA00007637"/>
    </source>
</evidence>
<feature type="domain" description="NAD-dependent epimerase/dehydratase" evidence="2">
    <location>
        <begin position="4"/>
        <end position="235"/>
    </location>
</feature>
<comment type="caution">
    <text evidence="3">The sequence shown here is derived from an EMBL/GenBank/DDBJ whole genome shotgun (WGS) entry which is preliminary data.</text>
</comment>
<dbReference type="EMBL" id="POUA01000086">
    <property type="protein sequence ID" value="PZG47468.1"/>
    <property type="molecule type" value="Genomic_DNA"/>
</dbReference>
<dbReference type="Pfam" id="PF01370">
    <property type="entry name" value="Epimerase"/>
    <property type="match status" value="1"/>
</dbReference>
<gene>
    <name evidence="3" type="ORF">C1I98_13435</name>
</gene>
<dbReference type="AlphaFoldDB" id="A0A2W2HD05"/>